<evidence type="ECO:0000256" key="3">
    <source>
        <dbReference type="ARBA" id="ARBA00022617"/>
    </source>
</evidence>
<dbReference type="InterPro" id="IPR002403">
    <property type="entry name" value="Cyt_P450_E_grp-IV"/>
</dbReference>
<accession>A0ABU6TVI5</accession>
<dbReference type="Pfam" id="PF00067">
    <property type="entry name" value="p450"/>
    <property type="match status" value="1"/>
</dbReference>
<dbReference type="InterPro" id="IPR001128">
    <property type="entry name" value="Cyt_P450"/>
</dbReference>
<evidence type="ECO:0000313" key="10">
    <source>
        <dbReference type="Proteomes" id="UP001341840"/>
    </source>
</evidence>
<dbReference type="Proteomes" id="UP001341840">
    <property type="component" value="Unassembled WGS sequence"/>
</dbReference>
<dbReference type="PANTHER" id="PTHR24296">
    <property type="entry name" value="CYTOCHROME P450"/>
    <property type="match status" value="1"/>
</dbReference>
<dbReference type="PRINTS" id="PR00465">
    <property type="entry name" value="EP450IV"/>
</dbReference>
<name>A0ABU6TVI5_9FABA</name>
<organism evidence="9 10">
    <name type="scientific">Stylosanthes scabra</name>
    <dbReference type="NCBI Taxonomy" id="79078"/>
    <lineage>
        <taxon>Eukaryota</taxon>
        <taxon>Viridiplantae</taxon>
        <taxon>Streptophyta</taxon>
        <taxon>Embryophyta</taxon>
        <taxon>Tracheophyta</taxon>
        <taxon>Spermatophyta</taxon>
        <taxon>Magnoliopsida</taxon>
        <taxon>eudicotyledons</taxon>
        <taxon>Gunneridae</taxon>
        <taxon>Pentapetalae</taxon>
        <taxon>rosids</taxon>
        <taxon>fabids</taxon>
        <taxon>Fabales</taxon>
        <taxon>Fabaceae</taxon>
        <taxon>Papilionoideae</taxon>
        <taxon>50 kb inversion clade</taxon>
        <taxon>dalbergioids sensu lato</taxon>
        <taxon>Dalbergieae</taxon>
        <taxon>Pterocarpus clade</taxon>
        <taxon>Stylosanthes</taxon>
    </lineage>
</organism>
<evidence type="ECO:0000256" key="2">
    <source>
        <dbReference type="ARBA" id="ARBA00010617"/>
    </source>
</evidence>
<dbReference type="EMBL" id="JASCZI010092010">
    <property type="protein sequence ID" value="MED6151693.1"/>
    <property type="molecule type" value="Genomic_DNA"/>
</dbReference>
<protein>
    <recommendedName>
        <fullName evidence="11">Cytochrome P450</fullName>
    </recommendedName>
</protein>
<evidence type="ECO:0008006" key="11">
    <source>
        <dbReference type="Google" id="ProtNLM"/>
    </source>
</evidence>
<evidence type="ECO:0000256" key="1">
    <source>
        <dbReference type="ARBA" id="ARBA00001971"/>
    </source>
</evidence>
<dbReference type="InterPro" id="IPR017972">
    <property type="entry name" value="Cyt_P450_CS"/>
</dbReference>
<keyword evidence="6 8" id="KW-0408">Iron</keyword>
<comment type="caution">
    <text evidence="9">The sequence shown here is derived from an EMBL/GenBank/DDBJ whole genome shotgun (WGS) entry which is preliminary data.</text>
</comment>
<proteinExistence type="inferred from homology"/>
<keyword evidence="10" id="KW-1185">Reference proteome</keyword>
<evidence type="ECO:0000256" key="7">
    <source>
        <dbReference type="ARBA" id="ARBA00023033"/>
    </source>
</evidence>
<dbReference type="Gene3D" id="1.10.630.10">
    <property type="entry name" value="Cytochrome P450"/>
    <property type="match status" value="1"/>
</dbReference>
<dbReference type="PROSITE" id="PS00086">
    <property type="entry name" value="CYTOCHROME_P450"/>
    <property type="match status" value="1"/>
</dbReference>
<evidence type="ECO:0000256" key="4">
    <source>
        <dbReference type="ARBA" id="ARBA00022723"/>
    </source>
</evidence>
<sequence>MAEVKKLVYLHGALCETLRLFPPIPLERKQPIKADILPSGHLVDSSTNIIFFFYAMGKSEEIWGKDCLEFKPERWISEKGEIVHIPSYKFISFNAGSRTCLGKDMSFIQMKMVTSAILRYYCVEMMEDHPQVIPSLSITLLMKNGLKVKITRRENID</sequence>
<keyword evidence="5 8" id="KW-0560">Oxidoreductase</keyword>
<evidence type="ECO:0000256" key="6">
    <source>
        <dbReference type="ARBA" id="ARBA00023004"/>
    </source>
</evidence>
<comment type="similarity">
    <text evidence="2 8">Belongs to the cytochrome P450 family.</text>
</comment>
<gene>
    <name evidence="9" type="ORF">PIB30_084822</name>
</gene>
<evidence type="ECO:0000256" key="5">
    <source>
        <dbReference type="ARBA" id="ARBA00023002"/>
    </source>
</evidence>
<reference evidence="9 10" key="1">
    <citation type="journal article" date="2023" name="Plants (Basel)">
        <title>Bridging the Gap: Combining Genomics and Transcriptomics Approaches to Understand Stylosanthes scabra, an Orphan Legume from the Brazilian Caatinga.</title>
        <authorList>
            <person name="Ferreira-Neto J.R.C."/>
            <person name="da Silva M.D."/>
            <person name="Binneck E."/>
            <person name="de Melo N.F."/>
            <person name="da Silva R.H."/>
            <person name="de Melo A.L.T.M."/>
            <person name="Pandolfi V."/>
            <person name="Bustamante F.O."/>
            <person name="Brasileiro-Vidal A.C."/>
            <person name="Benko-Iseppon A.M."/>
        </authorList>
    </citation>
    <scope>NUCLEOTIDE SEQUENCE [LARGE SCALE GENOMIC DNA]</scope>
    <source>
        <tissue evidence="9">Leaves</tissue>
    </source>
</reference>
<keyword evidence="7 8" id="KW-0503">Monooxygenase</keyword>
<dbReference type="SUPFAM" id="SSF48264">
    <property type="entry name" value="Cytochrome P450"/>
    <property type="match status" value="1"/>
</dbReference>
<comment type="cofactor">
    <cofactor evidence="1">
        <name>heme</name>
        <dbReference type="ChEBI" id="CHEBI:30413"/>
    </cofactor>
</comment>
<evidence type="ECO:0000313" key="9">
    <source>
        <dbReference type="EMBL" id="MED6151693.1"/>
    </source>
</evidence>
<dbReference type="InterPro" id="IPR036396">
    <property type="entry name" value="Cyt_P450_sf"/>
</dbReference>
<keyword evidence="3 8" id="KW-0349">Heme</keyword>
<evidence type="ECO:0000256" key="8">
    <source>
        <dbReference type="RuleBase" id="RU000461"/>
    </source>
</evidence>
<keyword evidence="4 8" id="KW-0479">Metal-binding</keyword>